<dbReference type="OrthoDB" id="3433125at2759"/>
<accession>A0A1V6SSE7</accession>
<protein>
    <submittedName>
        <fullName evidence="2">Uncharacterized protein</fullName>
    </submittedName>
</protein>
<feature type="compositionally biased region" description="Low complexity" evidence="1">
    <location>
        <begin position="20"/>
        <end position="40"/>
    </location>
</feature>
<dbReference type="Proteomes" id="UP000191285">
    <property type="component" value="Unassembled WGS sequence"/>
</dbReference>
<keyword evidence="3" id="KW-1185">Reference proteome</keyword>
<comment type="caution">
    <text evidence="2">The sequence shown here is derived from an EMBL/GenBank/DDBJ whole genome shotgun (WGS) entry which is preliminary data.</text>
</comment>
<gene>
    <name evidence="2" type="ORF">PENSTE_c022G09559</name>
</gene>
<dbReference type="PANTHER" id="PTHR38887:SF1">
    <property type="entry name" value="RAS MODIFICATION PROTEIN ERF4"/>
    <property type="match status" value="1"/>
</dbReference>
<evidence type="ECO:0000313" key="3">
    <source>
        <dbReference type="Proteomes" id="UP000191285"/>
    </source>
</evidence>
<dbReference type="EMBL" id="MLKD01000022">
    <property type="protein sequence ID" value="OQE16967.1"/>
    <property type="molecule type" value="Genomic_DNA"/>
</dbReference>
<dbReference type="PANTHER" id="PTHR38887">
    <property type="entry name" value="CHROMOSOME 21, WHOLE GENOME SHOTGUN SEQUENCE"/>
    <property type="match status" value="1"/>
</dbReference>
<feature type="compositionally biased region" description="Basic residues" evidence="1">
    <location>
        <begin position="440"/>
        <end position="466"/>
    </location>
</feature>
<proteinExistence type="predicted"/>
<dbReference type="InterPro" id="IPR053221">
    <property type="entry name" value="Burnettramic_acid_biosynth"/>
</dbReference>
<reference evidence="3" key="1">
    <citation type="journal article" date="2017" name="Nat. Microbiol.">
        <title>Global analysis of biosynthetic gene clusters reveals vast potential of secondary metabolite production in Penicillium species.</title>
        <authorList>
            <person name="Nielsen J.C."/>
            <person name="Grijseels S."/>
            <person name="Prigent S."/>
            <person name="Ji B."/>
            <person name="Dainat J."/>
            <person name="Nielsen K.F."/>
            <person name="Frisvad J.C."/>
            <person name="Workman M."/>
            <person name="Nielsen J."/>
        </authorList>
    </citation>
    <scope>NUCLEOTIDE SEQUENCE [LARGE SCALE GENOMIC DNA]</scope>
    <source>
        <strain evidence="3">IBT 24891</strain>
    </source>
</reference>
<feature type="region of interest" description="Disordered" evidence="1">
    <location>
        <begin position="15"/>
        <end position="95"/>
    </location>
</feature>
<feature type="compositionally biased region" description="Low complexity" evidence="1">
    <location>
        <begin position="420"/>
        <end position="434"/>
    </location>
</feature>
<feature type="region of interest" description="Disordered" evidence="1">
    <location>
        <begin position="391"/>
        <end position="466"/>
    </location>
</feature>
<organism evidence="2 3">
    <name type="scientific">Penicillium steckii</name>
    <dbReference type="NCBI Taxonomy" id="303698"/>
    <lineage>
        <taxon>Eukaryota</taxon>
        <taxon>Fungi</taxon>
        <taxon>Dikarya</taxon>
        <taxon>Ascomycota</taxon>
        <taxon>Pezizomycotina</taxon>
        <taxon>Eurotiomycetes</taxon>
        <taxon>Eurotiomycetidae</taxon>
        <taxon>Eurotiales</taxon>
        <taxon>Aspergillaceae</taxon>
        <taxon>Penicillium</taxon>
    </lineage>
</organism>
<feature type="compositionally biased region" description="Basic and acidic residues" evidence="1">
    <location>
        <begin position="59"/>
        <end position="91"/>
    </location>
</feature>
<evidence type="ECO:0000256" key="1">
    <source>
        <dbReference type="SAM" id="MobiDB-lite"/>
    </source>
</evidence>
<evidence type="ECO:0000313" key="2">
    <source>
        <dbReference type="EMBL" id="OQE16967.1"/>
    </source>
</evidence>
<dbReference type="AlphaFoldDB" id="A0A1V6SSE7"/>
<name>A0A1V6SSE7_9EURO</name>
<sequence>MGRLVKLIGAGIGFTSEAIQASRSSSSSTQPPSSSRSAPQNYDQLPAYEGATRGATFDVMKEKHEKDDSKAAETGHDSESDSSDSDQREVYDQDEGEWELDEMAEQMRPPSYKEFEASPMNQTEEVRMNEEEQMMRGLVQMAGPSQPAQRLPCAVIIPQRRPRKRQYGFVRAFAPVLADCGVSQEVFLQFLTDWEKASNSDTWVDVIYMAANVVGFVPTLTTQIISPILGTAAGTARELQSRSRRNTFLDKFNEDVLMPRGLFGMIMTFKETIPDQQQGPLQRLSKTMGKTIFTTKKLSINEAAERYSNPEAHMSKRRQKLSNIRLTSGRIDGQVELPEAAELIYPDLDRIAEQALANKDNGKEASMTEKFKNAGFWVQDYFDRRGQAFYDAEHRDPSQPMPSTQKTEFRSRYNDPNHPASSGSLIALLSGGAINPMPRRQARRDRRNRRRVATGRRPRLSRQERRNRRRGIVRRILQEDILYFFVVNLPSQEEIQQSVEELEHLMAQNDASRPI</sequence>